<dbReference type="EMBL" id="CAJVQA010079932">
    <property type="protein sequence ID" value="CAG8836927.1"/>
    <property type="molecule type" value="Genomic_DNA"/>
</dbReference>
<organism evidence="1 2">
    <name type="scientific">Cetraspora pellucida</name>
    <dbReference type="NCBI Taxonomy" id="1433469"/>
    <lineage>
        <taxon>Eukaryota</taxon>
        <taxon>Fungi</taxon>
        <taxon>Fungi incertae sedis</taxon>
        <taxon>Mucoromycota</taxon>
        <taxon>Glomeromycotina</taxon>
        <taxon>Glomeromycetes</taxon>
        <taxon>Diversisporales</taxon>
        <taxon>Gigasporaceae</taxon>
        <taxon>Cetraspora</taxon>
    </lineage>
</organism>
<dbReference type="OrthoDB" id="2425836at2759"/>
<dbReference type="AlphaFoldDB" id="A0A9N9KJT0"/>
<comment type="caution">
    <text evidence="1">The sequence shown here is derived from an EMBL/GenBank/DDBJ whole genome shotgun (WGS) entry which is preliminary data.</text>
</comment>
<protein>
    <submittedName>
        <fullName evidence="1">19783_t:CDS:1</fullName>
    </submittedName>
</protein>
<feature type="non-terminal residue" evidence="1">
    <location>
        <position position="1"/>
    </location>
</feature>
<reference evidence="1" key="1">
    <citation type="submission" date="2021-06" db="EMBL/GenBank/DDBJ databases">
        <authorList>
            <person name="Kallberg Y."/>
            <person name="Tangrot J."/>
            <person name="Rosling A."/>
        </authorList>
    </citation>
    <scope>NUCLEOTIDE SEQUENCE</scope>
    <source>
        <strain evidence="1">FL966</strain>
    </source>
</reference>
<accession>A0A9N9KJT0</accession>
<evidence type="ECO:0000313" key="1">
    <source>
        <dbReference type="EMBL" id="CAG8836927.1"/>
    </source>
</evidence>
<keyword evidence="2" id="KW-1185">Reference proteome</keyword>
<name>A0A9N9KJT0_9GLOM</name>
<dbReference type="Proteomes" id="UP000789759">
    <property type="component" value="Unassembled WGS sequence"/>
</dbReference>
<evidence type="ECO:0000313" key="2">
    <source>
        <dbReference type="Proteomes" id="UP000789759"/>
    </source>
</evidence>
<proteinExistence type="predicted"/>
<gene>
    <name evidence="1" type="ORF">CPELLU_LOCUS21471</name>
</gene>
<sequence length="135" mass="15974">RSIWKPIKICINALEGGSASLADCFIYMIKLAIAIYHIPDSIPFKPVMIQLFNRCYIEFQHPCYLLCYYFHPFYHRKGFKNEAFRNAAITASTIWKSYSHTEQECKELISQFRYYDARKKPFDLSYVYGLDSPML</sequence>